<reference evidence="2 3" key="1">
    <citation type="journal article" date="2014" name="BMC Genomics">
        <title>Genome sequencing of four Aureobasidium pullulans varieties: biotechnological potential, stress tolerance, and description of new species.</title>
        <authorList>
            <person name="Gostin Ar C."/>
            <person name="Ohm R.A."/>
            <person name="Kogej T."/>
            <person name="Sonjak S."/>
            <person name="Turk M."/>
            <person name="Zajc J."/>
            <person name="Zalar P."/>
            <person name="Grube M."/>
            <person name="Sun H."/>
            <person name="Han J."/>
            <person name="Sharma A."/>
            <person name="Chiniquy J."/>
            <person name="Ngan C.Y."/>
            <person name="Lipzen A."/>
            <person name="Barry K."/>
            <person name="Grigoriev I.V."/>
            <person name="Gunde-Cimerman N."/>
        </authorList>
    </citation>
    <scope>NUCLEOTIDE SEQUENCE [LARGE SCALE GENOMIC DNA]</scope>
    <source>
        <strain evidence="2 3">EXF-2481</strain>
    </source>
</reference>
<keyword evidence="1" id="KW-0812">Transmembrane</keyword>
<feature type="transmembrane region" description="Helical" evidence="1">
    <location>
        <begin position="50"/>
        <end position="67"/>
    </location>
</feature>
<accession>A0A074YH35</accession>
<evidence type="ECO:0000256" key="1">
    <source>
        <dbReference type="SAM" id="Phobius"/>
    </source>
</evidence>
<organism evidence="2 3">
    <name type="scientific">Aureobasidium subglaciale (strain EXF-2481)</name>
    <name type="common">Aureobasidium pullulans var. subglaciale</name>
    <dbReference type="NCBI Taxonomy" id="1043005"/>
    <lineage>
        <taxon>Eukaryota</taxon>
        <taxon>Fungi</taxon>
        <taxon>Dikarya</taxon>
        <taxon>Ascomycota</taxon>
        <taxon>Pezizomycotina</taxon>
        <taxon>Dothideomycetes</taxon>
        <taxon>Dothideomycetidae</taxon>
        <taxon>Dothideales</taxon>
        <taxon>Saccotheciaceae</taxon>
        <taxon>Aureobasidium</taxon>
    </lineage>
</organism>
<feature type="transmembrane region" description="Helical" evidence="1">
    <location>
        <begin position="123"/>
        <end position="145"/>
    </location>
</feature>
<name>A0A074YH35_AURSE</name>
<gene>
    <name evidence="2" type="ORF">AUEXF2481DRAFT_29474</name>
</gene>
<dbReference type="InParanoid" id="A0A074YH35"/>
<dbReference type="EMBL" id="KL584759">
    <property type="protein sequence ID" value="KEQ95394.1"/>
    <property type="molecule type" value="Genomic_DNA"/>
</dbReference>
<dbReference type="OrthoDB" id="3940672at2759"/>
<dbReference type="AlphaFoldDB" id="A0A074YH35"/>
<proteinExistence type="predicted"/>
<sequence length="332" mass="36313">MASPPPPLAGHLAHKLLHTLADLNSSDNLLGISALLNSTIHTEKRALSDFIGLIIVILLQALLMSLIRHVMLRTAGTHLIYSSTRARHYTQKAVAKSNYFNSELTRRIISSPRRLRNDMFQGVTYNVLFLILVNVLTCICASNIWNLASQAIAALLLANYHARWTKGILSLPQARRVILSLPKRELVVPCLMYTFAAEVTAKLPGLVSRLFSLNMGDDMAKIETIAFGDGCLLLVALGLRLLVLYPTFAAYVCIETEHIDARTGGGSSDHAAAGETISSDFDLRTYSEAASLCFKKTAPWLALLHFQTVLIVAAVEVLTLPLIHRAAFGAEV</sequence>
<protein>
    <submittedName>
        <fullName evidence="2">Uncharacterized protein</fullName>
    </submittedName>
</protein>
<evidence type="ECO:0000313" key="2">
    <source>
        <dbReference type="EMBL" id="KEQ95394.1"/>
    </source>
</evidence>
<dbReference type="HOGENOM" id="CLU_836736_0_0_1"/>
<keyword evidence="1" id="KW-0472">Membrane</keyword>
<keyword evidence="1" id="KW-1133">Transmembrane helix</keyword>
<dbReference type="RefSeq" id="XP_013343797.1">
    <property type="nucleotide sequence ID" value="XM_013488343.1"/>
</dbReference>
<feature type="transmembrane region" description="Helical" evidence="1">
    <location>
        <begin position="300"/>
        <end position="323"/>
    </location>
</feature>
<evidence type="ECO:0000313" key="3">
    <source>
        <dbReference type="Proteomes" id="UP000030641"/>
    </source>
</evidence>
<feature type="transmembrane region" description="Helical" evidence="1">
    <location>
        <begin position="232"/>
        <end position="254"/>
    </location>
</feature>
<dbReference type="Proteomes" id="UP000030641">
    <property type="component" value="Unassembled WGS sequence"/>
</dbReference>
<keyword evidence="3" id="KW-1185">Reference proteome</keyword>
<dbReference type="GeneID" id="25363974"/>